<dbReference type="Gene3D" id="1.10.1020.10">
    <property type="entry name" value="Adenine-specific Methyltransferase, Domain 2"/>
    <property type="match status" value="1"/>
</dbReference>
<evidence type="ECO:0000256" key="2">
    <source>
        <dbReference type="ARBA" id="ARBA00011900"/>
    </source>
</evidence>
<reference evidence="7" key="1">
    <citation type="journal article" date="2018" name="Genome Biol.">
        <title>SKESA: strategic k-mer extension for scrupulous assemblies.</title>
        <authorList>
            <person name="Souvorov A."/>
            <person name="Agarwala R."/>
            <person name="Lipman D.J."/>
        </authorList>
    </citation>
    <scope>NUCLEOTIDE SEQUENCE</scope>
    <source>
        <strain evidence="7">13-1325</strain>
    </source>
</reference>
<dbReference type="GO" id="GO:0032259">
    <property type="term" value="P:methylation"/>
    <property type="evidence" value="ECO:0007669"/>
    <property type="project" value="UniProtKB-KW"/>
</dbReference>
<keyword evidence="5" id="KW-0949">S-adenosyl-L-methionine</keyword>
<dbReference type="InterPro" id="IPR029063">
    <property type="entry name" value="SAM-dependent_MTases_sf"/>
</dbReference>
<gene>
    <name evidence="7" type="ORF">G4A15_002378</name>
</gene>
<dbReference type="AlphaFoldDB" id="A0A730HRN7"/>
<comment type="catalytic activity">
    <reaction evidence="6">
        <text>a 2'-deoxyadenosine in DNA + S-adenosyl-L-methionine = an N(6)-methyl-2'-deoxyadenosine in DNA + S-adenosyl-L-homocysteine + H(+)</text>
        <dbReference type="Rhea" id="RHEA:15197"/>
        <dbReference type="Rhea" id="RHEA-COMP:12418"/>
        <dbReference type="Rhea" id="RHEA-COMP:12419"/>
        <dbReference type="ChEBI" id="CHEBI:15378"/>
        <dbReference type="ChEBI" id="CHEBI:57856"/>
        <dbReference type="ChEBI" id="CHEBI:59789"/>
        <dbReference type="ChEBI" id="CHEBI:90615"/>
        <dbReference type="ChEBI" id="CHEBI:90616"/>
        <dbReference type="EC" id="2.1.1.72"/>
    </reaction>
</comment>
<dbReference type="GO" id="GO:1904047">
    <property type="term" value="F:S-adenosyl-L-methionine binding"/>
    <property type="evidence" value="ECO:0007669"/>
    <property type="project" value="TreeGrafter"/>
</dbReference>
<dbReference type="GO" id="GO:0009007">
    <property type="term" value="F:site-specific DNA-methyltransferase (adenine-specific) activity"/>
    <property type="evidence" value="ECO:0007669"/>
    <property type="project" value="UniProtKB-EC"/>
</dbReference>
<dbReference type="SUPFAM" id="SSF53335">
    <property type="entry name" value="S-adenosyl-L-methionine-dependent methyltransferases"/>
    <property type="match status" value="1"/>
</dbReference>
<sequence length="321" mass="36272">MRTYEFEYIKNIKKQLVTKIPGSSTIPSGISPFRYPGGKAKLSSFIALFVVTNKLEGCTLVEPFCGGAGGTLPLLHAGLIDRLVLNDLNPGVYSFWLSLTKNTNALINMIENEPVTIDAWQHWREVYYSEDPKKHTTLEKGFATFFLNRTNRSGMLHAGPIGGQKQSNSDYKLDCRFTKKTLIQRIERLAVLSNKIAVSQKDACNSIHNISSDSFIYADPPYVKEGRNIYSDFCFSDEDHRRFSSKLKRSKAHWLLSYDDHPLIHELYEKAGINIIELSYAINKAKIGRELLIASTNSRQPSFNLIDTETVTIIDNILIAN</sequence>
<dbReference type="PANTHER" id="PTHR30481">
    <property type="entry name" value="DNA ADENINE METHYLASE"/>
    <property type="match status" value="1"/>
</dbReference>
<dbReference type="Pfam" id="PF02086">
    <property type="entry name" value="MethyltransfD12"/>
    <property type="match status" value="1"/>
</dbReference>
<dbReference type="PRINTS" id="PR00505">
    <property type="entry name" value="D12N6MTFRASE"/>
</dbReference>
<dbReference type="PANTHER" id="PTHR30481:SF2">
    <property type="entry name" value="SITE-SPECIFIC DNA-METHYLTRANSFERASE (ADENINE-SPECIFIC)"/>
    <property type="match status" value="1"/>
</dbReference>
<accession>A0A730HRN7</accession>
<proteinExistence type="inferred from homology"/>
<protein>
    <recommendedName>
        <fullName evidence="2">site-specific DNA-methyltransferase (adenine-specific)</fullName>
        <ecNumber evidence="2">2.1.1.72</ecNumber>
    </recommendedName>
</protein>
<evidence type="ECO:0000256" key="3">
    <source>
        <dbReference type="ARBA" id="ARBA00022603"/>
    </source>
</evidence>
<dbReference type="GO" id="GO:0006298">
    <property type="term" value="P:mismatch repair"/>
    <property type="evidence" value="ECO:0007669"/>
    <property type="project" value="TreeGrafter"/>
</dbReference>
<evidence type="ECO:0000256" key="1">
    <source>
        <dbReference type="ARBA" id="ARBA00006594"/>
    </source>
</evidence>
<dbReference type="GO" id="GO:0009307">
    <property type="term" value="P:DNA restriction-modification system"/>
    <property type="evidence" value="ECO:0007669"/>
    <property type="project" value="InterPro"/>
</dbReference>
<dbReference type="Gene3D" id="3.40.50.150">
    <property type="entry name" value="Vaccinia Virus protein VP39"/>
    <property type="match status" value="1"/>
</dbReference>
<evidence type="ECO:0000256" key="5">
    <source>
        <dbReference type="ARBA" id="ARBA00022691"/>
    </source>
</evidence>
<evidence type="ECO:0000313" key="7">
    <source>
        <dbReference type="EMBL" id="HAE3747913.1"/>
    </source>
</evidence>
<comment type="similarity">
    <text evidence="1">Belongs to the N(4)/N(6)-methyltransferase family.</text>
</comment>
<keyword evidence="3 7" id="KW-0489">Methyltransferase</keyword>
<evidence type="ECO:0000256" key="4">
    <source>
        <dbReference type="ARBA" id="ARBA00022679"/>
    </source>
</evidence>
<evidence type="ECO:0000256" key="6">
    <source>
        <dbReference type="ARBA" id="ARBA00047942"/>
    </source>
</evidence>
<keyword evidence="4" id="KW-0808">Transferase</keyword>
<comment type="caution">
    <text evidence="7">The sequence shown here is derived from an EMBL/GenBank/DDBJ whole genome shotgun (WGS) entry which is preliminary data.</text>
</comment>
<dbReference type="EC" id="2.1.1.72" evidence="2"/>
<organism evidence="7">
    <name type="scientific">Salmonella oranienberg</name>
    <dbReference type="NCBI Taxonomy" id="28147"/>
    <lineage>
        <taxon>Bacteria</taxon>
        <taxon>Pseudomonadati</taxon>
        <taxon>Pseudomonadota</taxon>
        <taxon>Gammaproteobacteria</taxon>
        <taxon>Enterobacterales</taxon>
        <taxon>Enterobacteriaceae</taxon>
        <taxon>Salmonella</taxon>
    </lineage>
</organism>
<dbReference type="GO" id="GO:0043565">
    <property type="term" value="F:sequence-specific DNA binding"/>
    <property type="evidence" value="ECO:0007669"/>
    <property type="project" value="TreeGrafter"/>
</dbReference>
<reference evidence="7" key="2">
    <citation type="submission" date="2018-07" db="EMBL/GenBank/DDBJ databases">
        <authorList>
            <consortium name="NCBI Pathogen Detection Project"/>
        </authorList>
    </citation>
    <scope>NUCLEOTIDE SEQUENCE</scope>
    <source>
        <strain evidence="7">13-1325</strain>
    </source>
</reference>
<dbReference type="EMBL" id="DAARSK010000010">
    <property type="protein sequence ID" value="HAE3747913.1"/>
    <property type="molecule type" value="Genomic_DNA"/>
</dbReference>
<name>A0A730HRN7_SALON</name>
<dbReference type="InterPro" id="IPR012327">
    <property type="entry name" value="MeTrfase_D12"/>
</dbReference>
<dbReference type="InterPro" id="IPR023095">
    <property type="entry name" value="Ade_MeTrfase_dom_2"/>
</dbReference>